<evidence type="ECO:0000259" key="3">
    <source>
        <dbReference type="Pfam" id="PF00465"/>
    </source>
</evidence>
<dbReference type="Pfam" id="PF00465">
    <property type="entry name" value="Fe-ADH"/>
    <property type="match status" value="1"/>
</dbReference>
<dbReference type="EMBL" id="FOAF01000001">
    <property type="protein sequence ID" value="SEK45729.1"/>
    <property type="molecule type" value="Genomic_DNA"/>
</dbReference>
<dbReference type="GO" id="GO:0046872">
    <property type="term" value="F:metal ion binding"/>
    <property type="evidence" value="ECO:0007669"/>
    <property type="project" value="InterPro"/>
</dbReference>
<feature type="domain" description="Alcohol dehydrogenase iron-type/glycerol dehydrogenase GldA" evidence="3">
    <location>
        <begin position="13"/>
        <end position="179"/>
    </location>
</feature>
<dbReference type="InterPro" id="IPR056798">
    <property type="entry name" value="ADH_Fe_C"/>
</dbReference>
<dbReference type="GO" id="GO:0004022">
    <property type="term" value="F:alcohol dehydrogenase (NAD+) activity"/>
    <property type="evidence" value="ECO:0007669"/>
    <property type="project" value="TreeGrafter"/>
</dbReference>
<evidence type="ECO:0000256" key="1">
    <source>
        <dbReference type="ARBA" id="ARBA00007358"/>
    </source>
</evidence>
<dbReference type="Gene3D" id="3.40.50.1970">
    <property type="match status" value="1"/>
</dbReference>
<dbReference type="CDD" id="cd08551">
    <property type="entry name" value="Fe-ADH"/>
    <property type="match status" value="1"/>
</dbReference>
<dbReference type="AlphaFoldDB" id="A0A1H7H634"/>
<dbReference type="PANTHER" id="PTHR11496:SF102">
    <property type="entry name" value="ALCOHOL DEHYDROGENASE 4"/>
    <property type="match status" value="1"/>
</dbReference>
<reference evidence="6" key="1">
    <citation type="submission" date="2016-10" db="EMBL/GenBank/DDBJ databases">
        <authorList>
            <person name="Varghese N."/>
            <person name="Submissions S."/>
        </authorList>
    </citation>
    <scope>NUCLEOTIDE SEQUENCE [LARGE SCALE GENOMIC DNA]</scope>
    <source>
        <strain evidence="6">DSM 18733</strain>
    </source>
</reference>
<gene>
    <name evidence="5" type="ORF">SAMN05661044_00289</name>
</gene>
<dbReference type="SUPFAM" id="SSF56796">
    <property type="entry name" value="Dehydroquinate synthase-like"/>
    <property type="match status" value="1"/>
</dbReference>
<dbReference type="PANTHER" id="PTHR11496">
    <property type="entry name" value="ALCOHOL DEHYDROGENASE"/>
    <property type="match status" value="1"/>
</dbReference>
<dbReference type="Pfam" id="PF25137">
    <property type="entry name" value="ADH_Fe_C"/>
    <property type="match status" value="1"/>
</dbReference>
<dbReference type="FunFam" id="1.20.1090.10:FF:000001">
    <property type="entry name" value="Aldehyde-alcohol dehydrogenase"/>
    <property type="match status" value="1"/>
</dbReference>
<dbReference type="RefSeq" id="WP_093323438.1">
    <property type="nucleotide sequence ID" value="NZ_FOAF01000001.1"/>
</dbReference>
<dbReference type="FunFam" id="3.40.50.1970:FF:000003">
    <property type="entry name" value="Alcohol dehydrogenase, iron-containing"/>
    <property type="match status" value="1"/>
</dbReference>
<keyword evidence="6" id="KW-1185">Reference proteome</keyword>
<dbReference type="InterPro" id="IPR039697">
    <property type="entry name" value="Alcohol_dehydrogenase_Fe"/>
</dbReference>
<protein>
    <submittedName>
        <fullName evidence="5">Alcohol dehydrogenase, class IV</fullName>
    </submittedName>
</protein>
<feature type="domain" description="Fe-containing alcohol dehydrogenase-like C-terminal" evidence="4">
    <location>
        <begin position="190"/>
        <end position="385"/>
    </location>
</feature>
<proteinExistence type="inferred from homology"/>
<accession>A0A1H7H634</accession>
<evidence type="ECO:0000259" key="4">
    <source>
        <dbReference type="Pfam" id="PF25137"/>
    </source>
</evidence>
<evidence type="ECO:0000256" key="2">
    <source>
        <dbReference type="ARBA" id="ARBA00023002"/>
    </source>
</evidence>
<sequence>MTIVTREISVNFPSKVTFGNGCLEEIASDIQPMGLKKVLVISIAPLLPKLSKLIDRLEKGGVELFINTQIEQEPSFLDFEKLVQQYTDKDIDGVIGIGGGSVLDIAKLAAVQLKSDQKLEDLVGKNLIQNRHLKLICVPTTAGTGSEASPNAILIDPVDHQKKGIISPYLVPDLICVDPSLTCSVPPSVTAATGLDALTHCLEAYTNKFAHPFIDIYALEGVRLIAANLVNAVENGDDQEARYQVAMGSLFGGICLGPVNTAAVHALAYPLGTRFHIAHGLSNALLLPHVMAFNIPSAPKRYAELAVAMGCEKKANDTATAMAGVEKIKQIIEDCKLPSKLSDLHIPEEAIPEMADDAMKITRLLVNNPREVTLLDAVSIYQAAY</sequence>
<organism evidence="5 6">
    <name type="scientific">Olivibacter domesticus</name>
    <name type="common">Pseudosphingobacterium domesticum</name>
    <dbReference type="NCBI Taxonomy" id="407022"/>
    <lineage>
        <taxon>Bacteria</taxon>
        <taxon>Pseudomonadati</taxon>
        <taxon>Bacteroidota</taxon>
        <taxon>Sphingobacteriia</taxon>
        <taxon>Sphingobacteriales</taxon>
        <taxon>Sphingobacteriaceae</taxon>
        <taxon>Olivibacter</taxon>
    </lineage>
</organism>
<evidence type="ECO:0000313" key="6">
    <source>
        <dbReference type="Proteomes" id="UP000199421"/>
    </source>
</evidence>
<dbReference type="OrthoDB" id="9801156at2"/>
<dbReference type="InterPro" id="IPR001670">
    <property type="entry name" value="ADH_Fe/GldA"/>
</dbReference>
<evidence type="ECO:0000313" key="5">
    <source>
        <dbReference type="EMBL" id="SEK45729.1"/>
    </source>
</evidence>
<keyword evidence="2" id="KW-0560">Oxidoreductase</keyword>
<comment type="similarity">
    <text evidence="1">Belongs to the iron-containing alcohol dehydrogenase family.</text>
</comment>
<dbReference type="Proteomes" id="UP000199421">
    <property type="component" value="Unassembled WGS sequence"/>
</dbReference>
<name>A0A1H7H634_OLID1</name>
<dbReference type="Gene3D" id="1.20.1090.10">
    <property type="entry name" value="Dehydroquinate synthase-like - alpha domain"/>
    <property type="match status" value="1"/>
</dbReference>
<dbReference type="STRING" id="407022.SAMN05661044_00289"/>